<dbReference type="EMBL" id="UOFS01000046">
    <property type="protein sequence ID" value="VAX00793.1"/>
    <property type="molecule type" value="Genomic_DNA"/>
</dbReference>
<dbReference type="PANTHER" id="PTHR30329:SF21">
    <property type="entry name" value="LIPOPROTEIN YIAD-RELATED"/>
    <property type="match status" value="1"/>
</dbReference>
<dbReference type="PROSITE" id="PS51257">
    <property type="entry name" value="PROKAR_LIPOPROTEIN"/>
    <property type="match status" value="1"/>
</dbReference>
<dbReference type="InterPro" id="IPR006665">
    <property type="entry name" value="OmpA-like"/>
</dbReference>
<evidence type="ECO:0000259" key="4">
    <source>
        <dbReference type="PROSITE" id="PS51123"/>
    </source>
</evidence>
<gene>
    <name evidence="5" type="ORF">MNBD_GAMMA22-902</name>
</gene>
<feature type="domain" description="OmpA-like" evidence="4">
    <location>
        <begin position="80"/>
        <end position="194"/>
    </location>
</feature>
<comment type="subcellular location">
    <subcellularLocation>
        <location evidence="1">Cell outer membrane</location>
    </subcellularLocation>
</comment>
<dbReference type="PRINTS" id="PR01021">
    <property type="entry name" value="OMPADOMAIN"/>
</dbReference>
<keyword evidence="2" id="KW-0472">Membrane</keyword>
<keyword evidence="3" id="KW-0998">Cell outer membrane</keyword>
<evidence type="ECO:0000256" key="2">
    <source>
        <dbReference type="ARBA" id="ARBA00023136"/>
    </source>
</evidence>
<dbReference type="CDD" id="cd07185">
    <property type="entry name" value="OmpA_C-like"/>
    <property type="match status" value="1"/>
</dbReference>
<dbReference type="Gene3D" id="3.30.1330.60">
    <property type="entry name" value="OmpA-like domain"/>
    <property type="match status" value="1"/>
</dbReference>
<dbReference type="Pfam" id="PF00691">
    <property type="entry name" value="OmpA"/>
    <property type="match status" value="1"/>
</dbReference>
<evidence type="ECO:0000256" key="1">
    <source>
        <dbReference type="ARBA" id="ARBA00004442"/>
    </source>
</evidence>
<dbReference type="InterPro" id="IPR006664">
    <property type="entry name" value="OMP_bac"/>
</dbReference>
<dbReference type="InterPro" id="IPR050330">
    <property type="entry name" value="Bact_OuterMem_StrucFunc"/>
</dbReference>
<accession>A0A3B1ALC9</accession>
<dbReference type="PANTHER" id="PTHR30329">
    <property type="entry name" value="STATOR ELEMENT OF FLAGELLAR MOTOR COMPLEX"/>
    <property type="match status" value="1"/>
</dbReference>
<dbReference type="SUPFAM" id="SSF103088">
    <property type="entry name" value="OmpA-like"/>
    <property type="match status" value="1"/>
</dbReference>
<organism evidence="5">
    <name type="scientific">hydrothermal vent metagenome</name>
    <dbReference type="NCBI Taxonomy" id="652676"/>
    <lineage>
        <taxon>unclassified sequences</taxon>
        <taxon>metagenomes</taxon>
        <taxon>ecological metagenomes</taxon>
    </lineage>
</organism>
<dbReference type="InterPro" id="IPR036737">
    <property type="entry name" value="OmpA-like_sf"/>
</dbReference>
<protein>
    <recommendedName>
        <fullName evidence="4">OmpA-like domain-containing protein</fullName>
    </recommendedName>
</protein>
<evidence type="ECO:0000256" key="3">
    <source>
        <dbReference type="ARBA" id="ARBA00023237"/>
    </source>
</evidence>
<sequence>MFNKKILSILIASIVVTACAGNNVKLQESTAKQQQETSKNLEVTTHSEIVLSDFPTQEVATESTIKLDTESTNQATVDKAISSTGPKIKVVNFTFDKFEITEENKVLLKQHAEYLTDNPSYVLTVNGHSDYRGPEVYNEKLSLRRANSVASILISYGASESQLIINSFGSSKPVEDYDNWFQNRRVELEYSELYMVSK</sequence>
<proteinExistence type="predicted"/>
<name>A0A3B1ALC9_9ZZZZ</name>
<reference evidence="5" key="1">
    <citation type="submission" date="2018-06" db="EMBL/GenBank/DDBJ databases">
        <authorList>
            <person name="Zhirakovskaya E."/>
        </authorList>
    </citation>
    <scope>NUCLEOTIDE SEQUENCE</scope>
</reference>
<evidence type="ECO:0000313" key="5">
    <source>
        <dbReference type="EMBL" id="VAX00793.1"/>
    </source>
</evidence>
<dbReference type="AlphaFoldDB" id="A0A3B1ALC9"/>
<dbReference type="GO" id="GO:0009279">
    <property type="term" value="C:cell outer membrane"/>
    <property type="evidence" value="ECO:0007669"/>
    <property type="project" value="UniProtKB-SubCell"/>
</dbReference>
<dbReference type="PROSITE" id="PS51123">
    <property type="entry name" value="OMPA_2"/>
    <property type="match status" value="1"/>
</dbReference>